<sequence>MTEKADRIVWVDCEMTGLEADKGQTLVEIAVIVTDAELNIVAEGPDIVIHQDEETLSKMSTWCKETFEKNGLTERIRASKVGMAEAEQQVLSFLREHVVKDKSPLAGNTIYMDRIFIKKYMPKVDDYLHYRLIDVSSVKELSRRWYPAALASAPPKAMTHRALDDIRESIAELKHYRANVFK</sequence>
<evidence type="ECO:0000256" key="3">
    <source>
        <dbReference type="ARBA" id="ARBA00022801"/>
    </source>
</evidence>
<dbReference type="CDD" id="cd06135">
    <property type="entry name" value="Orn"/>
    <property type="match status" value="1"/>
</dbReference>
<dbReference type="Gene3D" id="3.30.420.10">
    <property type="entry name" value="Ribonuclease H-like superfamily/Ribonuclease H"/>
    <property type="match status" value="1"/>
</dbReference>
<evidence type="ECO:0000313" key="8">
    <source>
        <dbReference type="Proteomes" id="UP000005239"/>
    </source>
</evidence>
<dbReference type="PANTHER" id="PTHR11046">
    <property type="entry name" value="OLIGORIBONUCLEASE, MITOCHONDRIAL"/>
    <property type="match status" value="1"/>
</dbReference>
<dbReference type="Proteomes" id="UP000005239">
    <property type="component" value="Unassembled WGS sequence"/>
</dbReference>
<name>A0A8R1V3A8_PRIPA</name>
<organism evidence="7 8">
    <name type="scientific">Pristionchus pacificus</name>
    <name type="common">Parasitic nematode worm</name>
    <dbReference type="NCBI Taxonomy" id="54126"/>
    <lineage>
        <taxon>Eukaryota</taxon>
        <taxon>Metazoa</taxon>
        <taxon>Ecdysozoa</taxon>
        <taxon>Nematoda</taxon>
        <taxon>Chromadorea</taxon>
        <taxon>Rhabditida</taxon>
        <taxon>Rhabditina</taxon>
        <taxon>Diplogasteromorpha</taxon>
        <taxon>Diplogasteroidea</taxon>
        <taxon>Neodiplogasteridae</taxon>
        <taxon>Pristionchus</taxon>
    </lineage>
</organism>
<accession>A0A8R1V3A8</accession>
<gene>
    <name evidence="7" type="primary">WBGene00305160</name>
</gene>
<dbReference type="InterPro" id="IPR012337">
    <property type="entry name" value="RNaseH-like_sf"/>
</dbReference>
<evidence type="ECO:0000256" key="5">
    <source>
        <dbReference type="ARBA" id="ARBA00072681"/>
    </source>
</evidence>
<evidence type="ECO:0000256" key="2">
    <source>
        <dbReference type="ARBA" id="ARBA00022722"/>
    </source>
</evidence>
<keyword evidence="2" id="KW-0540">Nuclease</keyword>
<dbReference type="InterPro" id="IPR022894">
    <property type="entry name" value="Oligoribonuclease"/>
</dbReference>
<dbReference type="NCBIfam" id="NF003765">
    <property type="entry name" value="PRK05359.1"/>
    <property type="match status" value="1"/>
</dbReference>
<comment type="similarity">
    <text evidence="1">Belongs to the oligoribonuclease family.</text>
</comment>
<dbReference type="SMART" id="SM00479">
    <property type="entry name" value="EXOIII"/>
    <property type="match status" value="1"/>
</dbReference>
<evidence type="ECO:0000256" key="1">
    <source>
        <dbReference type="ARBA" id="ARBA00009921"/>
    </source>
</evidence>
<dbReference type="InterPro" id="IPR013520">
    <property type="entry name" value="Ribonucl_H"/>
</dbReference>
<dbReference type="SUPFAM" id="SSF53098">
    <property type="entry name" value="Ribonuclease H-like"/>
    <property type="match status" value="1"/>
</dbReference>
<keyword evidence="4" id="KW-0269">Exonuclease</keyword>
<keyword evidence="8" id="KW-1185">Reference proteome</keyword>
<evidence type="ECO:0000313" key="7">
    <source>
        <dbReference type="EnsemblMetazoa" id="PPA47267.1"/>
    </source>
</evidence>
<evidence type="ECO:0000259" key="6">
    <source>
        <dbReference type="SMART" id="SM00479"/>
    </source>
</evidence>
<dbReference type="FunFam" id="3.30.420.10:FF:000003">
    <property type="entry name" value="Oligoribonuclease"/>
    <property type="match status" value="1"/>
</dbReference>
<dbReference type="PANTHER" id="PTHR11046:SF0">
    <property type="entry name" value="OLIGORIBONUCLEASE, MITOCHONDRIAL"/>
    <property type="match status" value="1"/>
</dbReference>
<dbReference type="InterPro" id="IPR036397">
    <property type="entry name" value="RNaseH_sf"/>
</dbReference>
<reference evidence="7" key="2">
    <citation type="submission" date="2022-06" db="UniProtKB">
        <authorList>
            <consortium name="EnsemblMetazoa"/>
        </authorList>
    </citation>
    <scope>IDENTIFICATION</scope>
    <source>
        <strain evidence="7">PS312</strain>
    </source>
</reference>
<evidence type="ECO:0000256" key="4">
    <source>
        <dbReference type="ARBA" id="ARBA00022839"/>
    </source>
</evidence>
<dbReference type="EnsemblMetazoa" id="PPA47267.1">
    <property type="protein sequence ID" value="PPA47267.1"/>
    <property type="gene ID" value="WBGene00305160"/>
</dbReference>
<proteinExistence type="inferred from homology"/>
<keyword evidence="3" id="KW-0378">Hydrolase</keyword>
<dbReference type="GO" id="GO:0000175">
    <property type="term" value="F:3'-5'-RNA exonuclease activity"/>
    <property type="evidence" value="ECO:0007669"/>
    <property type="project" value="InterPro"/>
</dbReference>
<dbReference type="Pfam" id="PF00929">
    <property type="entry name" value="RNase_T"/>
    <property type="match status" value="1"/>
</dbReference>
<protein>
    <recommendedName>
        <fullName evidence="5">Probable oligoribonuclease</fullName>
    </recommendedName>
</protein>
<reference evidence="8" key="1">
    <citation type="journal article" date="2008" name="Nat. Genet.">
        <title>The Pristionchus pacificus genome provides a unique perspective on nematode lifestyle and parasitism.</title>
        <authorList>
            <person name="Dieterich C."/>
            <person name="Clifton S.W."/>
            <person name="Schuster L.N."/>
            <person name="Chinwalla A."/>
            <person name="Delehaunty K."/>
            <person name="Dinkelacker I."/>
            <person name="Fulton L."/>
            <person name="Fulton R."/>
            <person name="Godfrey J."/>
            <person name="Minx P."/>
            <person name="Mitreva M."/>
            <person name="Roeseler W."/>
            <person name="Tian H."/>
            <person name="Witte H."/>
            <person name="Yang S.P."/>
            <person name="Wilson R.K."/>
            <person name="Sommer R.J."/>
        </authorList>
    </citation>
    <scope>NUCLEOTIDE SEQUENCE [LARGE SCALE GENOMIC DNA]</scope>
    <source>
        <strain evidence="8">PS312</strain>
    </source>
</reference>
<dbReference type="AlphaFoldDB" id="A0A8R1V3A8"/>
<dbReference type="GO" id="GO:0003676">
    <property type="term" value="F:nucleic acid binding"/>
    <property type="evidence" value="ECO:0007669"/>
    <property type="project" value="InterPro"/>
</dbReference>
<feature type="domain" description="Exonuclease" evidence="6">
    <location>
        <begin position="7"/>
        <end position="182"/>
    </location>
</feature>